<dbReference type="PROSITE" id="PS01124">
    <property type="entry name" value="HTH_ARAC_FAMILY_2"/>
    <property type="match status" value="1"/>
</dbReference>
<sequence>MANPYEARLLRVMEYIHDNPAGDLSLDALADIAAMSRFHWHRVFHGMTGETCADAVRRVRLHRAACWLVQKDWPVAQVAERCGYSNAASFARAFRDGFGLTPAAFRRRGALMSPRSHSQQGEHAMYPVKIETRPEGRMAALPHIGPYMEIGGKFQALAAMFSSRGLWPQARGMAGVYYDDPSAVAEAELRSHAGILVGADFDMPDDMEDLPVSAGRVAVMTFKGPYSGLKAGYDYLYGVWLPESGQEPRDAPAMEVYLNDPTDTAPEDLLTEVCLPLK</sequence>
<dbReference type="AlphaFoldDB" id="A0A1H2USC8"/>
<accession>A0A1H2USC8</accession>
<dbReference type="SUPFAM" id="SSF55136">
    <property type="entry name" value="Probable bacterial effector-binding domain"/>
    <property type="match status" value="1"/>
</dbReference>
<dbReference type="EMBL" id="FNOI01000002">
    <property type="protein sequence ID" value="SDW59031.1"/>
    <property type="molecule type" value="Genomic_DNA"/>
</dbReference>
<protein>
    <submittedName>
        <fullName evidence="5">Transcriptional regulator, AraC family</fullName>
    </submittedName>
</protein>
<reference evidence="6" key="1">
    <citation type="submission" date="2016-10" db="EMBL/GenBank/DDBJ databases">
        <authorList>
            <person name="Varghese N."/>
            <person name="Submissions S."/>
        </authorList>
    </citation>
    <scope>NUCLEOTIDE SEQUENCE [LARGE SCALE GENOMIC DNA]</scope>
    <source>
        <strain evidence="6">DSM 26922</strain>
    </source>
</reference>
<keyword evidence="1" id="KW-0805">Transcription regulation</keyword>
<dbReference type="Pfam" id="PF06445">
    <property type="entry name" value="GyrI-like"/>
    <property type="match status" value="1"/>
</dbReference>
<dbReference type="OrthoDB" id="9816011at2"/>
<dbReference type="RefSeq" id="WP_089945823.1">
    <property type="nucleotide sequence ID" value="NZ_FNOI01000002.1"/>
</dbReference>
<dbReference type="Gene3D" id="1.10.10.60">
    <property type="entry name" value="Homeodomain-like"/>
    <property type="match status" value="2"/>
</dbReference>
<proteinExistence type="predicted"/>
<dbReference type="PROSITE" id="PS00041">
    <property type="entry name" value="HTH_ARAC_FAMILY_1"/>
    <property type="match status" value="1"/>
</dbReference>
<keyword evidence="3" id="KW-0804">Transcription</keyword>
<dbReference type="SMART" id="SM00342">
    <property type="entry name" value="HTH_ARAC"/>
    <property type="match status" value="1"/>
</dbReference>
<dbReference type="GO" id="GO:0003700">
    <property type="term" value="F:DNA-binding transcription factor activity"/>
    <property type="evidence" value="ECO:0007669"/>
    <property type="project" value="InterPro"/>
</dbReference>
<dbReference type="PANTHER" id="PTHR40055:SF1">
    <property type="entry name" value="TRANSCRIPTIONAL REGULATOR YGIV-RELATED"/>
    <property type="match status" value="1"/>
</dbReference>
<dbReference type="PRINTS" id="PR00032">
    <property type="entry name" value="HTHARAC"/>
</dbReference>
<dbReference type="InterPro" id="IPR011256">
    <property type="entry name" value="Reg_factor_effector_dom_sf"/>
</dbReference>
<dbReference type="PANTHER" id="PTHR40055">
    <property type="entry name" value="TRANSCRIPTIONAL REGULATOR YGIV-RELATED"/>
    <property type="match status" value="1"/>
</dbReference>
<dbReference type="InterPro" id="IPR018060">
    <property type="entry name" value="HTH_AraC"/>
</dbReference>
<dbReference type="STRING" id="670155.SAMN04488001_1271"/>
<dbReference type="InterPro" id="IPR020449">
    <property type="entry name" value="Tscrpt_reg_AraC-type_HTH"/>
</dbReference>
<feature type="domain" description="HTH araC/xylS-type" evidence="4">
    <location>
        <begin position="10"/>
        <end position="108"/>
    </location>
</feature>
<dbReference type="InterPro" id="IPR050908">
    <property type="entry name" value="SmbC-like"/>
</dbReference>
<evidence type="ECO:0000256" key="2">
    <source>
        <dbReference type="ARBA" id="ARBA00023125"/>
    </source>
</evidence>
<evidence type="ECO:0000256" key="1">
    <source>
        <dbReference type="ARBA" id="ARBA00023015"/>
    </source>
</evidence>
<dbReference type="InterPro" id="IPR010499">
    <property type="entry name" value="AraC_E-bd"/>
</dbReference>
<name>A0A1H2USC8_9RHOB</name>
<dbReference type="Pfam" id="PF12833">
    <property type="entry name" value="HTH_18"/>
    <property type="match status" value="1"/>
</dbReference>
<dbReference type="InterPro" id="IPR009057">
    <property type="entry name" value="Homeodomain-like_sf"/>
</dbReference>
<dbReference type="Gene3D" id="3.20.80.10">
    <property type="entry name" value="Regulatory factor, effector binding domain"/>
    <property type="match status" value="1"/>
</dbReference>
<dbReference type="SMART" id="SM00871">
    <property type="entry name" value="AraC_E_bind"/>
    <property type="match status" value="1"/>
</dbReference>
<keyword evidence="6" id="KW-1185">Reference proteome</keyword>
<dbReference type="GO" id="GO:0043565">
    <property type="term" value="F:sequence-specific DNA binding"/>
    <property type="evidence" value="ECO:0007669"/>
    <property type="project" value="InterPro"/>
</dbReference>
<organism evidence="5 6">
    <name type="scientific">Litoreibacter albidus</name>
    <dbReference type="NCBI Taxonomy" id="670155"/>
    <lineage>
        <taxon>Bacteria</taxon>
        <taxon>Pseudomonadati</taxon>
        <taxon>Pseudomonadota</taxon>
        <taxon>Alphaproteobacteria</taxon>
        <taxon>Rhodobacterales</taxon>
        <taxon>Roseobacteraceae</taxon>
        <taxon>Litoreibacter</taxon>
    </lineage>
</organism>
<dbReference type="SUPFAM" id="SSF46689">
    <property type="entry name" value="Homeodomain-like"/>
    <property type="match status" value="2"/>
</dbReference>
<evidence type="ECO:0000259" key="4">
    <source>
        <dbReference type="PROSITE" id="PS01124"/>
    </source>
</evidence>
<keyword evidence="2" id="KW-0238">DNA-binding</keyword>
<gene>
    <name evidence="5" type="ORF">SAMN04488001_1271</name>
</gene>
<evidence type="ECO:0000313" key="5">
    <source>
        <dbReference type="EMBL" id="SDW59031.1"/>
    </source>
</evidence>
<evidence type="ECO:0000313" key="6">
    <source>
        <dbReference type="Proteomes" id="UP000199441"/>
    </source>
</evidence>
<dbReference type="InterPro" id="IPR018062">
    <property type="entry name" value="HTH_AraC-typ_CS"/>
</dbReference>
<evidence type="ECO:0000256" key="3">
    <source>
        <dbReference type="ARBA" id="ARBA00023163"/>
    </source>
</evidence>
<dbReference type="InterPro" id="IPR029442">
    <property type="entry name" value="GyrI-like"/>
</dbReference>
<dbReference type="Proteomes" id="UP000199441">
    <property type="component" value="Unassembled WGS sequence"/>
</dbReference>